<protein>
    <recommendedName>
        <fullName evidence="13">Fibulin-2</fullName>
    </recommendedName>
</protein>
<dbReference type="InterPro" id="IPR018097">
    <property type="entry name" value="EGF_Ca-bd_CS"/>
</dbReference>
<dbReference type="FunFam" id="2.10.25.10:FF:000324">
    <property type="entry name" value="Fibulin 2"/>
    <property type="match status" value="1"/>
</dbReference>
<evidence type="ECO:0000313" key="20">
    <source>
        <dbReference type="RefSeq" id="XP_054832258.1"/>
    </source>
</evidence>
<feature type="compositionally biased region" description="Polar residues" evidence="15">
    <location>
        <begin position="391"/>
        <end position="404"/>
    </location>
</feature>
<dbReference type="Pfam" id="PF12662">
    <property type="entry name" value="cEGF"/>
    <property type="match status" value="2"/>
</dbReference>
<dbReference type="PANTHER" id="PTHR24034:SF158">
    <property type="entry name" value="FIBULIN 2"/>
    <property type="match status" value="1"/>
</dbReference>
<comment type="similarity">
    <text evidence="2">Belongs to the fibulin family.</text>
</comment>
<dbReference type="Proteomes" id="UP001190640">
    <property type="component" value="Chromosome 4"/>
</dbReference>
<keyword evidence="5 14" id="KW-0245">EGF-like domain</keyword>
<proteinExistence type="inferred from homology"/>
<dbReference type="InterPro" id="IPR055088">
    <property type="entry name" value="Fibulin_C"/>
</dbReference>
<comment type="subunit">
    <text evidence="12">Homotrimer; disulfide-linked. Interacts with LAMA2. Interacts with FBN1 (via N-terminal domain). Forms a ternary complex with ELN and FBN1.</text>
</comment>
<evidence type="ECO:0000256" key="10">
    <source>
        <dbReference type="ARBA" id="ARBA00023180"/>
    </source>
</evidence>
<dbReference type="PROSITE" id="PS00010">
    <property type="entry name" value="ASX_HYDROXYL"/>
    <property type="match status" value="4"/>
</dbReference>
<dbReference type="Pfam" id="PF07645">
    <property type="entry name" value="EGF_CA"/>
    <property type="match status" value="6"/>
</dbReference>
<dbReference type="SUPFAM" id="SSF57184">
    <property type="entry name" value="Growth factor receptor domain"/>
    <property type="match status" value="3"/>
</dbReference>
<comment type="function">
    <text evidence="11">Its binding to fibronectin and some other ligands is calcium dependent. May act as an adapter that mediates the interaction between FBN1 and ELN.</text>
</comment>
<keyword evidence="7" id="KW-0677">Repeat</keyword>
<feature type="domain" description="Anaphylatoxin-like" evidence="17">
    <location>
        <begin position="546"/>
        <end position="581"/>
    </location>
</feature>
<dbReference type="InterPro" id="IPR050751">
    <property type="entry name" value="ECM_structural_protein"/>
</dbReference>
<feature type="domain" description="Anaphylatoxin-like" evidence="17">
    <location>
        <begin position="622"/>
        <end position="654"/>
    </location>
</feature>
<dbReference type="PROSITE" id="PS01177">
    <property type="entry name" value="ANAPHYLATOXIN_1"/>
    <property type="match status" value="1"/>
</dbReference>
<evidence type="ECO:0000256" key="13">
    <source>
        <dbReference type="ARBA" id="ARBA00074615"/>
    </source>
</evidence>
<reference evidence="20" key="1">
    <citation type="submission" date="2025-08" db="UniProtKB">
        <authorList>
            <consortium name="RefSeq"/>
        </authorList>
    </citation>
    <scope>IDENTIFICATION</scope>
    <source>
        <tissue evidence="20">Blood</tissue>
    </source>
</reference>
<dbReference type="GeneID" id="129327534"/>
<feature type="compositionally biased region" description="Low complexity" evidence="15">
    <location>
        <begin position="339"/>
        <end position="351"/>
    </location>
</feature>
<dbReference type="PROSITE" id="PS01186">
    <property type="entry name" value="EGF_2"/>
    <property type="match status" value="3"/>
</dbReference>
<dbReference type="SMART" id="SM00179">
    <property type="entry name" value="EGF_CA"/>
    <property type="match status" value="10"/>
</dbReference>
<dbReference type="Gene3D" id="2.10.25.10">
    <property type="entry name" value="Laminin"/>
    <property type="match status" value="10"/>
</dbReference>
<evidence type="ECO:0000256" key="3">
    <source>
        <dbReference type="ARBA" id="ARBA00022525"/>
    </source>
</evidence>
<dbReference type="FunFam" id="2.10.25.10:FF:000341">
    <property type="entry name" value="Fibulin 2"/>
    <property type="match status" value="1"/>
</dbReference>
<evidence type="ECO:0000313" key="19">
    <source>
        <dbReference type="Proteomes" id="UP001190640"/>
    </source>
</evidence>
<keyword evidence="16" id="KW-0812">Transmembrane</keyword>
<evidence type="ECO:0000256" key="1">
    <source>
        <dbReference type="ARBA" id="ARBA00004498"/>
    </source>
</evidence>
<dbReference type="SMART" id="SM00181">
    <property type="entry name" value="EGF"/>
    <property type="match status" value="10"/>
</dbReference>
<dbReference type="FunFam" id="2.10.25.10:FF:000139">
    <property type="entry name" value="Fibulin-1"/>
    <property type="match status" value="1"/>
</dbReference>
<dbReference type="SUPFAM" id="SSF57196">
    <property type="entry name" value="EGF/Laminin"/>
    <property type="match status" value="2"/>
</dbReference>
<evidence type="ECO:0000256" key="4">
    <source>
        <dbReference type="ARBA" id="ARBA00022530"/>
    </source>
</evidence>
<comment type="caution">
    <text evidence="14">Lacks conserved residue(s) required for the propagation of feature annotation.</text>
</comment>
<keyword evidence="4" id="KW-0272">Extracellular matrix</keyword>
<dbReference type="FunFam" id="2.10.25.10:FF:000010">
    <property type="entry name" value="Pro-epidermal growth factor"/>
    <property type="match status" value="2"/>
</dbReference>
<dbReference type="FunFam" id="2.10.25.10:FF:000564">
    <property type="entry name" value="Fibulin 2"/>
    <property type="match status" value="1"/>
</dbReference>
<evidence type="ECO:0000259" key="18">
    <source>
        <dbReference type="PROSITE" id="PS50026"/>
    </source>
</evidence>
<keyword evidence="16" id="KW-1133">Transmembrane helix</keyword>
<feature type="domain" description="Anaphylatoxin-like" evidence="17">
    <location>
        <begin position="589"/>
        <end position="620"/>
    </location>
</feature>
<dbReference type="InterPro" id="IPR049883">
    <property type="entry name" value="NOTCH1_EGF-like"/>
</dbReference>
<keyword evidence="9" id="KW-1015">Disulfide bond</keyword>
<gene>
    <name evidence="20" type="primary">FBLN2</name>
</gene>
<sequence>MQVENVCNYRGFLWTIKSWSLYSTFSAASQPAASVPTVYHQLPQAATTSDSSCKRESREIFLTRSRVFRNSRGKKSPIKDEEAGFLQHLFRKTTDKHQLSHLCCMNIAFLVLIWIGISKAQKDCTGVECKHLENCIEEVLEPGECCAACLQHGCTCEGYQYYDCVNVGFINGKVPEGQSYFVDFGSTECSCPKGGGKISCQFMLCPDLPPNCIDAVLPSDGCPQCGRIGCVHDDQKYAAGHTFHVPPCKVCHCPNSGGDLMCYQLPDCNESTLNPHNLSESDDVEPERHYDDPYSYDQEAPDGDTTQVEPPKKYYSYSAHTEPESTGQEQSEDYDYLASSVTPSSLPPSVSRTEEALPLTFTSAPTHHPETHHATENSEERTSTSTISTTKGQQSNHKMTTASSIEKEPVVATTRVPRNVAEVERKTQGNRARHEQEENARFKIKLNMKKDNKQKEKLMVFKESNLTQSQGLNSLHEKREGDHFPKVKFNPTPPSPIALKEEQNQLSPKQSQTLYHYQPEEEVDPNSVHTSSRLPEGSTKDLIETCCAAGQQWAIDNNECTEIPVSGTDGDICRIAQKQCCISYLKENSCIAGMIAAKEGDLCGPDESDTCGGAFYKQCCDCCSLGLRVKNEGQRCEPNPNLGYPCNHVMLSCCEGEDHLIPPELKRHPEPLPTATPEKLSEIEDHNEALSISNEAELSNSLPGDDLDECLVYPGELCQHLCINTVGSYKCSCFPRFTLQDDGRGCNPDFEEDGQNTASADKATVASTALNIPSVANNSLHIEEDKCKDNGPCKHICHVMEGKIMCSCLPGFALMLDGVSCEDINECITDAHTCKRGERCINTIGSFTCLQQLSCHSGYELKDGECVDIDECERGTHSCKINFVCQNTKGSFYCESKQRCMDGFLQDPEGNCVDINECTSLSGPCKLGFNCINTVGSYTCQRNLLMCSRGYHSSEDGTRCVDVDECQTGVHRCGEGQTCHNLPGTYRCDCKMGYQYDAFSRTCVDLNECWNYPGRLCQHSCENTPGSYHCSCSSGFRLAYDGKHCEDVNECDNNPCSQECANIYGSYQCYCRQGYQLAEDGHSCKDIDECAQSAGILCTFRCLNVPGSYQCACPDVGYTMAANGRTCRDIDECAMGTHNCSSAESCYNIQGSFRCLLFECPANYRKVSDMRCERINCFNYMDCQNTPLRITYYQLNFQTNIAVPAHIFRIGPSPAYAGDNIILTINKGNEENYFSTRKLNSYTGVVFLQRQVKEPKDFLLDVEMKLWRQGTYTTFLAKIFIFITSHVY</sequence>
<dbReference type="InterPro" id="IPR000020">
    <property type="entry name" value="Anaphylatoxin/fibulin"/>
</dbReference>
<feature type="domain" description="EGF-like" evidence="18">
    <location>
        <begin position="962"/>
        <end position="1000"/>
    </location>
</feature>
<dbReference type="PROSITE" id="PS50026">
    <property type="entry name" value="EGF_3"/>
    <property type="match status" value="3"/>
</dbReference>
<evidence type="ECO:0000256" key="8">
    <source>
        <dbReference type="ARBA" id="ARBA00022837"/>
    </source>
</evidence>
<keyword evidence="19" id="KW-1185">Reference proteome</keyword>
<dbReference type="PANTHER" id="PTHR24034">
    <property type="entry name" value="EGF-LIKE DOMAIN-CONTAINING PROTEIN"/>
    <property type="match status" value="1"/>
</dbReference>
<keyword evidence="16" id="KW-0472">Membrane</keyword>
<evidence type="ECO:0000256" key="5">
    <source>
        <dbReference type="ARBA" id="ARBA00022536"/>
    </source>
</evidence>
<feature type="region of interest" description="Disordered" evidence="15">
    <location>
        <begin position="479"/>
        <end position="511"/>
    </location>
</feature>
<dbReference type="CTD" id="2199"/>
<evidence type="ECO:0000256" key="16">
    <source>
        <dbReference type="SAM" id="Phobius"/>
    </source>
</evidence>
<dbReference type="KEGG" id="emc:129327534"/>
<dbReference type="Pfam" id="PF01821">
    <property type="entry name" value="ANATO"/>
    <property type="match status" value="2"/>
</dbReference>
<feature type="domain" description="EGF-like" evidence="18">
    <location>
        <begin position="1047"/>
        <end position="1085"/>
    </location>
</feature>
<dbReference type="InterPro" id="IPR056612">
    <property type="entry name" value="FIBL-2_dom"/>
</dbReference>
<keyword evidence="10" id="KW-0325">Glycoprotein</keyword>
<keyword evidence="6" id="KW-0732">Signal</keyword>
<dbReference type="InterPro" id="IPR000742">
    <property type="entry name" value="EGF"/>
</dbReference>
<dbReference type="RefSeq" id="XP_054832258.1">
    <property type="nucleotide sequence ID" value="XM_054976283.1"/>
</dbReference>
<evidence type="ECO:0000256" key="9">
    <source>
        <dbReference type="ARBA" id="ARBA00023157"/>
    </source>
</evidence>
<evidence type="ECO:0000256" key="11">
    <source>
        <dbReference type="ARBA" id="ARBA00053524"/>
    </source>
</evidence>
<evidence type="ECO:0000259" key="17">
    <source>
        <dbReference type="PROSITE" id="PS01178"/>
    </source>
</evidence>
<dbReference type="CDD" id="cd00017">
    <property type="entry name" value="ANATO"/>
    <property type="match status" value="1"/>
</dbReference>
<name>A0AA97J5Z8_EUBMA</name>
<keyword evidence="8" id="KW-0106">Calcium</keyword>
<feature type="transmembrane region" description="Helical" evidence="16">
    <location>
        <begin position="99"/>
        <end position="117"/>
    </location>
</feature>
<dbReference type="SMART" id="SM00104">
    <property type="entry name" value="ANATO"/>
    <property type="match status" value="3"/>
</dbReference>
<evidence type="ECO:0000256" key="2">
    <source>
        <dbReference type="ARBA" id="ARBA00006127"/>
    </source>
</evidence>
<dbReference type="PROSITE" id="PS01178">
    <property type="entry name" value="ANAPHYLATOXIN_2"/>
    <property type="match status" value="3"/>
</dbReference>
<evidence type="ECO:0000256" key="12">
    <source>
        <dbReference type="ARBA" id="ARBA00063457"/>
    </source>
</evidence>
<dbReference type="InterPro" id="IPR001881">
    <property type="entry name" value="EGF-like_Ca-bd_dom"/>
</dbReference>
<dbReference type="FunFam" id="2.10.25.10:FF:000108">
    <property type="entry name" value="Fibulin-1"/>
    <property type="match status" value="1"/>
</dbReference>
<evidence type="ECO:0000256" key="15">
    <source>
        <dbReference type="SAM" id="MobiDB-lite"/>
    </source>
</evidence>
<dbReference type="Pfam" id="PF24532">
    <property type="entry name" value="FIBL-2"/>
    <property type="match status" value="1"/>
</dbReference>
<organism evidence="19 20">
    <name type="scientific">Eublepharis macularius</name>
    <name type="common">Leopard gecko</name>
    <name type="synonym">Cyrtodactylus macularius</name>
    <dbReference type="NCBI Taxonomy" id="481883"/>
    <lineage>
        <taxon>Eukaryota</taxon>
        <taxon>Metazoa</taxon>
        <taxon>Chordata</taxon>
        <taxon>Craniata</taxon>
        <taxon>Vertebrata</taxon>
        <taxon>Euteleostomi</taxon>
        <taxon>Lepidosauria</taxon>
        <taxon>Squamata</taxon>
        <taxon>Bifurcata</taxon>
        <taxon>Gekkota</taxon>
        <taxon>Eublepharidae</taxon>
        <taxon>Eublepharinae</taxon>
        <taxon>Eublepharis</taxon>
    </lineage>
</organism>
<dbReference type="GO" id="GO:0005576">
    <property type="term" value="C:extracellular region"/>
    <property type="evidence" value="ECO:0007669"/>
    <property type="project" value="InterPro"/>
</dbReference>
<dbReference type="PROSITE" id="PS01187">
    <property type="entry name" value="EGF_CA"/>
    <property type="match status" value="5"/>
</dbReference>
<accession>A0AA97J5Z8</accession>
<comment type="subcellular location">
    <subcellularLocation>
        <location evidence="1">Secreted</location>
        <location evidence="1">Extracellular space</location>
        <location evidence="1">Extracellular matrix</location>
    </subcellularLocation>
</comment>
<feature type="compositionally biased region" description="Basic and acidic residues" evidence="15">
    <location>
        <begin position="367"/>
        <end position="382"/>
    </location>
</feature>
<dbReference type="InterPro" id="IPR000152">
    <property type="entry name" value="EGF-type_Asp/Asn_hydroxyl_site"/>
</dbReference>
<evidence type="ECO:0000256" key="6">
    <source>
        <dbReference type="ARBA" id="ARBA00022729"/>
    </source>
</evidence>
<feature type="domain" description="EGF-like" evidence="18">
    <location>
        <begin position="1005"/>
        <end position="1046"/>
    </location>
</feature>
<dbReference type="CDD" id="cd00054">
    <property type="entry name" value="EGF_CA"/>
    <property type="match status" value="7"/>
</dbReference>
<evidence type="ECO:0000256" key="7">
    <source>
        <dbReference type="ARBA" id="ARBA00022737"/>
    </source>
</evidence>
<feature type="region of interest" description="Disordered" evidence="15">
    <location>
        <begin position="274"/>
        <end position="406"/>
    </location>
</feature>
<dbReference type="Pfam" id="PF22914">
    <property type="entry name" value="Fibulin_C"/>
    <property type="match status" value="1"/>
</dbReference>
<dbReference type="InterPro" id="IPR009030">
    <property type="entry name" value="Growth_fac_rcpt_cys_sf"/>
</dbReference>
<dbReference type="InterPro" id="IPR026823">
    <property type="entry name" value="cEGF"/>
</dbReference>
<dbReference type="GO" id="GO:0005509">
    <property type="term" value="F:calcium ion binding"/>
    <property type="evidence" value="ECO:0007669"/>
    <property type="project" value="InterPro"/>
</dbReference>
<dbReference type="FunFam" id="2.10.25.10:FF:000078">
    <property type="entry name" value="Fibulin-1"/>
    <property type="match status" value="2"/>
</dbReference>
<keyword evidence="3" id="KW-0964">Secreted</keyword>
<evidence type="ECO:0000256" key="14">
    <source>
        <dbReference type="PROSITE-ProRule" id="PRU00076"/>
    </source>
</evidence>